<organism evidence="2 3">
    <name type="scientific">Neobacillus ginsengisoli</name>
    <dbReference type="NCBI Taxonomy" id="904295"/>
    <lineage>
        <taxon>Bacteria</taxon>
        <taxon>Bacillati</taxon>
        <taxon>Bacillota</taxon>
        <taxon>Bacilli</taxon>
        <taxon>Bacillales</taxon>
        <taxon>Bacillaceae</taxon>
        <taxon>Neobacillus</taxon>
    </lineage>
</organism>
<dbReference type="GO" id="GO:0016787">
    <property type="term" value="F:hydrolase activity"/>
    <property type="evidence" value="ECO:0007669"/>
    <property type="project" value="UniProtKB-KW"/>
</dbReference>
<sequence length="67" mass="7959">MNLLTVEIKIPKYRKIDLKILTDYSVVVFYVNDIVAFSTRMFNMKKHQWGIFSVNSDISYHDMKISI</sequence>
<dbReference type="Pfam" id="PF16346">
    <property type="entry name" value="GH32_BT1760-like_C"/>
    <property type="match status" value="1"/>
</dbReference>
<protein>
    <submittedName>
        <fullName evidence="2">Sucrose-6-phosphate hydrolase SacC (GH32 family)</fullName>
    </submittedName>
</protein>
<reference evidence="2 3" key="1">
    <citation type="submission" date="2023-07" db="EMBL/GenBank/DDBJ databases">
        <title>Genomic Encyclopedia of Type Strains, Phase IV (KMG-IV): sequencing the most valuable type-strain genomes for metagenomic binning, comparative biology and taxonomic classification.</title>
        <authorList>
            <person name="Goeker M."/>
        </authorList>
    </citation>
    <scope>NUCLEOTIDE SEQUENCE [LARGE SCALE GENOMIC DNA]</scope>
    <source>
        <strain evidence="2 3">DSM 27594</strain>
    </source>
</reference>
<evidence type="ECO:0000313" key="3">
    <source>
        <dbReference type="Proteomes" id="UP001224122"/>
    </source>
</evidence>
<keyword evidence="2" id="KW-0378">Hydrolase</keyword>
<dbReference type="Proteomes" id="UP001224122">
    <property type="component" value="Unassembled WGS sequence"/>
</dbReference>
<dbReference type="InterPro" id="IPR032507">
    <property type="entry name" value="BT1760-like_C"/>
</dbReference>
<dbReference type="Gene3D" id="2.60.120.560">
    <property type="entry name" value="Exo-inulinase, domain 1"/>
    <property type="match status" value="1"/>
</dbReference>
<name>A0ABT9XWC2_9BACI</name>
<gene>
    <name evidence="2" type="ORF">J2S10_002991</name>
</gene>
<dbReference type="EMBL" id="JAUSTW010000004">
    <property type="protein sequence ID" value="MDQ0199809.1"/>
    <property type="molecule type" value="Genomic_DNA"/>
</dbReference>
<feature type="domain" description="BT1760-like C-terminal" evidence="1">
    <location>
        <begin position="8"/>
        <end position="65"/>
    </location>
</feature>
<evidence type="ECO:0000259" key="1">
    <source>
        <dbReference type="Pfam" id="PF16346"/>
    </source>
</evidence>
<comment type="caution">
    <text evidence="2">The sequence shown here is derived from an EMBL/GenBank/DDBJ whole genome shotgun (WGS) entry which is preliminary data.</text>
</comment>
<dbReference type="RefSeq" id="WP_370876211.1">
    <property type="nucleotide sequence ID" value="NZ_JAUSTW010000004.1"/>
</dbReference>
<evidence type="ECO:0000313" key="2">
    <source>
        <dbReference type="EMBL" id="MDQ0199809.1"/>
    </source>
</evidence>
<keyword evidence="3" id="KW-1185">Reference proteome</keyword>
<accession>A0ABT9XWC2</accession>
<proteinExistence type="predicted"/>